<dbReference type="EMBL" id="FMJC01000002">
    <property type="protein sequence ID" value="SCM73184.1"/>
    <property type="molecule type" value="Genomic_DNA"/>
</dbReference>
<name>A0A212L6I4_9BACT</name>
<keyword evidence="1" id="KW-0472">Membrane</keyword>
<keyword evidence="1" id="KW-1133">Transmembrane helix</keyword>
<sequence>MAAKKRLALVFIFPLPLNIILIEKNILDRKSTKYIFHYGCLMPFCFLYKREINSDR</sequence>
<evidence type="ECO:0000313" key="2">
    <source>
        <dbReference type="EMBL" id="SCM73184.1"/>
    </source>
</evidence>
<accession>A0A212L6I4</accession>
<gene>
    <name evidence="2" type="ORF">KL86DES1_21110</name>
</gene>
<evidence type="ECO:0000256" key="1">
    <source>
        <dbReference type="SAM" id="Phobius"/>
    </source>
</evidence>
<organism evidence="2">
    <name type="scientific">uncultured Desulfovibrio sp</name>
    <dbReference type="NCBI Taxonomy" id="167968"/>
    <lineage>
        <taxon>Bacteria</taxon>
        <taxon>Pseudomonadati</taxon>
        <taxon>Thermodesulfobacteriota</taxon>
        <taxon>Desulfovibrionia</taxon>
        <taxon>Desulfovibrionales</taxon>
        <taxon>Desulfovibrionaceae</taxon>
        <taxon>Desulfovibrio</taxon>
        <taxon>environmental samples</taxon>
    </lineage>
</organism>
<reference evidence="2" key="1">
    <citation type="submission" date="2016-08" db="EMBL/GenBank/DDBJ databases">
        <authorList>
            <person name="Seilhamer J.J."/>
        </authorList>
    </citation>
    <scope>NUCLEOTIDE SEQUENCE</scope>
    <source>
        <strain evidence="2">86-1</strain>
    </source>
</reference>
<protein>
    <submittedName>
        <fullName evidence="2">Uncharacterized protein</fullName>
    </submittedName>
</protein>
<dbReference type="AlphaFoldDB" id="A0A212L6I4"/>
<keyword evidence="1" id="KW-0812">Transmembrane</keyword>
<feature type="transmembrane region" description="Helical" evidence="1">
    <location>
        <begin position="32"/>
        <end position="48"/>
    </location>
</feature>
<proteinExistence type="predicted"/>